<dbReference type="GO" id="GO:0005975">
    <property type="term" value="P:carbohydrate metabolic process"/>
    <property type="evidence" value="ECO:0007669"/>
    <property type="project" value="InterPro"/>
</dbReference>
<dbReference type="Proteomes" id="UP000244005">
    <property type="component" value="Unassembled WGS sequence"/>
</dbReference>
<evidence type="ECO:0000256" key="2">
    <source>
        <dbReference type="ARBA" id="ARBA00023295"/>
    </source>
</evidence>
<evidence type="ECO:0000313" key="7">
    <source>
        <dbReference type="EMBL" id="PTQ30996.1"/>
    </source>
</evidence>
<dbReference type="AlphaFoldDB" id="A0A2R6WAW5"/>
<dbReference type="PROSITE" id="PS51782">
    <property type="entry name" value="LYSM"/>
    <property type="match status" value="1"/>
</dbReference>
<dbReference type="Gramene" id="Mp5g16560.1">
    <property type="protein sequence ID" value="Mp5g16560.1.cds"/>
    <property type="gene ID" value="Mp5g16560"/>
</dbReference>
<evidence type="ECO:0000313" key="8">
    <source>
        <dbReference type="Proteomes" id="UP000244005"/>
    </source>
</evidence>
<dbReference type="EMBL" id="KZ772789">
    <property type="protein sequence ID" value="PTQ30996.1"/>
    <property type="molecule type" value="Genomic_DNA"/>
</dbReference>
<dbReference type="InterPro" id="IPR001223">
    <property type="entry name" value="Glyco_hydro18_cat"/>
</dbReference>
<dbReference type="InterPro" id="IPR017853">
    <property type="entry name" value="GH"/>
</dbReference>
<evidence type="ECO:0000259" key="5">
    <source>
        <dbReference type="PROSITE" id="PS51782"/>
    </source>
</evidence>
<dbReference type="PROSITE" id="PS51910">
    <property type="entry name" value="GH18_2"/>
    <property type="match status" value="1"/>
</dbReference>
<dbReference type="Gene3D" id="3.10.350.10">
    <property type="entry name" value="LysM domain"/>
    <property type="match status" value="1"/>
</dbReference>
<dbReference type="InterPro" id="IPR036779">
    <property type="entry name" value="LysM_dom_sf"/>
</dbReference>
<dbReference type="InterPro" id="IPR018392">
    <property type="entry name" value="LysM"/>
</dbReference>
<gene>
    <name evidence="7" type="ORF">MARPO_0117s0050</name>
</gene>
<dbReference type="SUPFAM" id="SSF51445">
    <property type="entry name" value="(Trans)glycosidases"/>
    <property type="match status" value="1"/>
</dbReference>
<keyword evidence="1 3" id="KW-0378">Hydrolase</keyword>
<feature type="domain" description="LysM" evidence="5">
    <location>
        <begin position="75"/>
        <end position="119"/>
    </location>
</feature>
<evidence type="ECO:0000256" key="1">
    <source>
        <dbReference type="ARBA" id="ARBA00022801"/>
    </source>
</evidence>
<dbReference type="InterPro" id="IPR001579">
    <property type="entry name" value="Glyco_hydro_18_chit_AS"/>
</dbReference>
<dbReference type="PANTHER" id="PTHR46476">
    <property type="entry name" value="CHITINASE 2-LIKE"/>
    <property type="match status" value="1"/>
</dbReference>
<dbReference type="GO" id="GO:0004553">
    <property type="term" value="F:hydrolase activity, hydrolyzing O-glycosyl compounds"/>
    <property type="evidence" value="ECO:0007669"/>
    <property type="project" value="InterPro"/>
</dbReference>
<evidence type="ECO:0000256" key="3">
    <source>
        <dbReference type="RuleBase" id="RU000489"/>
    </source>
</evidence>
<name>A0A2R6WAW5_MARPO</name>
<evidence type="ECO:0000256" key="4">
    <source>
        <dbReference type="RuleBase" id="RU004453"/>
    </source>
</evidence>
<sequence>MQSSEGIAVFVRGRQRNLHNRSTLVSKSRNPGSVRLGNLSLLFLFAVYPSFCHGLSSSDEGSFTSYTSKGSNCLHAHSVSAGDSCTSIRLSSNVTQAQLLLLNPDLNCKKLNAGQSLCVQGIPPNCKKKIRVFRGNNSAGGCEEIAAIAELTPPELLSINPGLICPDSENQSSVWSSSREVCVARGPGSVFIEYMGASGKSISFDDMQAVVNASKAVFHVALGFVIDYDRDGNYKNGTFSKFWNDDLTPASAKAFKKKNPGVRLLMSLGGDSLWVNDSLTVDVDWLDPPDPEAWIDNAQASLTGLAELYNIDGIDIDFEHFPADYSVSNSAFTFCIGTLIQKLKDNNTIGIATIAPFGSVMPQYQDLMANFGDLIDYISFQFYAYDLPTTADYVQTFRATTLFFDPAKLLASTQINGTRSITGTQFRNAVNLLQEEDGLLGVMLYDADASRSLNFAEEKGVLALIPGPYDGSLPAPTPPPPPLSQGRRSSDDSFQRRWLLTFSFWVAVVMYNILHT</sequence>
<comment type="similarity">
    <text evidence="4">Belongs to the glycosyl hydrolase 18 family.</text>
</comment>
<organism evidence="7 8">
    <name type="scientific">Marchantia polymorpha</name>
    <name type="common">Common liverwort</name>
    <name type="synonym">Marchantia aquatica</name>
    <dbReference type="NCBI Taxonomy" id="3197"/>
    <lineage>
        <taxon>Eukaryota</taxon>
        <taxon>Viridiplantae</taxon>
        <taxon>Streptophyta</taxon>
        <taxon>Embryophyta</taxon>
        <taxon>Marchantiophyta</taxon>
        <taxon>Marchantiopsida</taxon>
        <taxon>Marchantiidae</taxon>
        <taxon>Marchantiales</taxon>
        <taxon>Marchantiaceae</taxon>
        <taxon>Marchantia</taxon>
    </lineage>
</organism>
<evidence type="ECO:0000259" key="6">
    <source>
        <dbReference type="PROSITE" id="PS51910"/>
    </source>
</evidence>
<keyword evidence="2 3" id="KW-0326">Glycosidase</keyword>
<dbReference type="Pfam" id="PF00704">
    <property type="entry name" value="Glyco_hydro_18"/>
    <property type="match status" value="1"/>
</dbReference>
<dbReference type="OrthoDB" id="3012298at2759"/>
<dbReference type="SMART" id="SM00257">
    <property type="entry name" value="LysM"/>
    <property type="match status" value="1"/>
</dbReference>
<protein>
    <submittedName>
        <fullName evidence="7">Uncharacterized protein</fullName>
    </submittedName>
</protein>
<dbReference type="SUPFAM" id="SSF54106">
    <property type="entry name" value="LysM domain"/>
    <property type="match status" value="1"/>
</dbReference>
<feature type="domain" description="GH18" evidence="6">
    <location>
        <begin position="189"/>
        <end position="464"/>
    </location>
</feature>
<dbReference type="InterPro" id="IPR000677">
    <property type="entry name" value="Chitinase-like"/>
</dbReference>
<accession>A0A2R6WAW5</accession>
<proteinExistence type="inferred from homology"/>
<dbReference type="PANTHER" id="PTHR46476:SF9">
    <property type="entry name" value="GH18 DOMAIN-CONTAINING PROTEIN"/>
    <property type="match status" value="1"/>
</dbReference>
<dbReference type="Gene3D" id="3.20.20.80">
    <property type="entry name" value="Glycosidases"/>
    <property type="match status" value="1"/>
</dbReference>
<dbReference type="CDD" id="cd00118">
    <property type="entry name" value="LysM"/>
    <property type="match status" value="1"/>
</dbReference>
<dbReference type="PRINTS" id="PR00551">
    <property type="entry name" value="2SGLOBULIN"/>
</dbReference>
<dbReference type="PROSITE" id="PS01095">
    <property type="entry name" value="GH18_1"/>
    <property type="match status" value="1"/>
</dbReference>
<reference evidence="8" key="1">
    <citation type="journal article" date="2017" name="Cell">
        <title>Insights into land plant evolution garnered from the Marchantia polymorpha genome.</title>
        <authorList>
            <person name="Bowman J.L."/>
            <person name="Kohchi T."/>
            <person name="Yamato K.T."/>
            <person name="Jenkins J."/>
            <person name="Shu S."/>
            <person name="Ishizaki K."/>
            <person name="Yamaoka S."/>
            <person name="Nishihama R."/>
            <person name="Nakamura Y."/>
            <person name="Berger F."/>
            <person name="Adam C."/>
            <person name="Aki S.S."/>
            <person name="Althoff F."/>
            <person name="Araki T."/>
            <person name="Arteaga-Vazquez M.A."/>
            <person name="Balasubrmanian S."/>
            <person name="Barry K."/>
            <person name="Bauer D."/>
            <person name="Boehm C.R."/>
            <person name="Briginshaw L."/>
            <person name="Caballero-Perez J."/>
            <person name="Catarino B."/>
            <person name="Chen F."/>
            <person name="Chiyoda S."/>
            <person name="Chovatia M."/>
            <person name="Davies K.M."/>
            <person name="Delmans M."/>
            <person name="Demura T."/>
            <person name="Dierschke T."/>
            <person name="Dolan L."/>
            <person name="Dorantes-Acosta A.E."/>
            <person name="Eklund D.M."/>
            <person name="Florent S.N."/>
            <person name="Flores-Sandoval E."/>
            <person name="Fujiyama A."/>
            <person name="Fukuzawa H."/>
            <person name="Galik B."/>
            <person name="Grimanelli D."/>
            <person name="Grimwood J."/>
            <person name="Grossniklaus U."/>
            <person name="Hamada T."/>
            <person name="Haseloff J."/>
            <person name="Hetherington A.J."/>
            <person name="Higo A."/>
            <person name="Hirakawa Y."/>
            <person name="Hundley H.N."/>
            <person name="Ikeda Y."/>
            <person name="Inoue K."/>
            <person name="Inoue S.I."/>
            <person name="Ishida S."/>
            <person name="Jia Q."/>
            <person name="Kakita M."/>
            <person name="Kanazawa T."/>
            <person name="Kawai Y."/>
            <person name="Kawashima T."/>
            <person name="Kennedy M."/>
            <person name="Kinose K."/>
            <person name="Kinoshita T."/>
            <person name="Kohara Y."/>
            <person name="Koide E."/>
            <person name="Komatsu K."/>
            <person name="Kopischke S."/>
            <person name="Kubo M."/>
            <person name="Kyozuka J."/>
            <person name="Lagercrantz U."/>
            <person name="Lin S.S."/>
            <person name="Lindquist E."/>
            <person name="Lipzen A.M."/>
            <person name="Lu C.W."/>
            <person name="De Luna E."/>
            <person name="Martienssen R.A."/>
            <person name="Minamino N."/>
            <person name="Mizutani M."/>
            <person name="Mizutani M."/>
            <person name="Mochizuki N."/>
            <person name="Monte I."/>
            <person name="Mosher R."/>
            <person name="Nagasaki H."/>
            <person name="Nakagami H."/>
            <person name="Naramoto S."/>
            <person name="Nishitani K."/>
            <person name="Ohtani M."/>
            <person name="Okamoto T."/>
            <person name="Okumura M."/>
            <person name="Phillips J."/>
            <person name="Pollak B."/>
            <person name="Reinders A."/>
            <person name="Rovekamp M."/>
            <person name="Sano R."/>
            <person name="Sawa S."/>
            <person name="Schmid M.W."/>
            <person name="Shirakawa M."/>
            <person name="Solano R."/>
            <person name="Spunde A."/>
            <person name="Suetsugu N."/>
            <person name="Sugano S."/>
            <person name="Sugiyama A."/>
            <person name="Sun R."/>
            <person name="Suzuki Y."/>
            <person name="Takenaka M."/>
            <person name="Takezawa D."/>
            <person name="Tomogane H."/>
            <person name="Tsuzuki M."/>
            <person name="Ueda T."/>
            <person name="Umeda M."/>
            <person name="Ward J.M."/>
            <person name="Watanabe Y."/>
            <person name="Yazaki K."/>
            <person name="Yokoyama R."/>
            <person name="Yoshitake Y."/>
            <person name="Yotsui I."/>
            <person name="Zachgo S."/>
            <person name="Schmutz J."/>
        </authorList>
    </citation>
    <scope>NUCLEOTIDE SEQUENCE [LARGE SCALE GENOMIC DNA]</scope>
    <source>
        <strain evidence="8">Tak-1</strain>
    </source>
</reference>
<dbReference type="Pfam" id="PF01476">
    <property type="entry name" value="LysM"/>
    <property type="match status" value="1"/>
</dbReference>
<keyword evidence="8" id="KW-1185">Reference proteome</keyword>